<feature type="compositionally biased region" description="Basic and acidic residues" evidence="1">
    <location>
        <begin position="53"/>
        <end position="63"/>
    </location>
</feature>
<evidence type="ECO:0000256" key="1">
    <source>
        <dbReference type="SAM" id="MobiDB-lite"/>
    </source>
</evidence>
<dbReference type="Proteomes" id="UP000004705">
    <property type="component" value="Chromosome"/>
</dbReference>
<name>H8G8B6_9PSEU</name>
<dbReference type="AlphaFoldDB" id="H8G8B6"/>
<gene>
    <name evidence="2" type="ORF">SacazDRAFT_03570</name>
</gene>
<accession>H8G8B6</accession>
<protein>
    <submittedName>
        <fullName evidence="2">Uncharacterized protein</fullName>
    </submittedName>
</protein>
<dbReference type="HOGENOM" id="CLU_191539_0_0_11"/>
<feature type="compositionally biased region" description="Polar residues" evidence="1">
    <location>
        <begin position="1"/>
        <end position="12"/>
    </location>
</feature>
<dbReference type="OrthoDB" id="9974801at2"/>
<dbReference type="EMBL" id="CM001466">
    <property type="protein sequence ID" value="EHY90438.1"/>
    <property type="molecule type" value="Genomic_DNA"/>
</dbReference>
<feature type="region of interest" description="Disordered" evidence="1">
    <location>
        <begin position="1"/>
        <end position="30"/>
    </location>
</feature>
<organism evidence="2 3">
    <name type="scientific">Saccharomonospora azurea NA-128</name>
    <dbReference type="NCBI Taxonomy" id="882081"/>
    <lineage>
        <taxon>Bacteria</taxon>
        <taxon>Bacillati</taxon>
        <taxon>Actinomycetota</taxon>
        <taxon>Actinomycetes</taxon>
        <taxon>Pseudonocardiales</taxon>
        <taxon>Pseudonocardiaceae</taxon>
        <taxon>Saccharomonospora</taxon>
    </lineage>
</organism>
<evidence type="ECO:0000313" key="3">
    <source>
        <dbReference type="Proteomes" id="UP000004705"/>
    </source>
</evidence>
<keyword evidence="3" id="KW-1185">Reference proteome</keyword>
<evidence type="ECO:0000313" key="2">
    <source>
        <dbReference type="EMBL" id="EHY90438.1"/>
    </source>
</evidence>
<proteinExistence type="predicted"/>
<sequence>MTTMFRDSTTLYPKTIHGDERTTDRPGSTDKEFTAMLMNEELARERIRDMLQAASDRRAARDARRPRKRVRTVDEVHRWAQSNPL</sequence>
<feature type="compositionally biased region" description="Basic and acidic residues" evidence="1">
    <location>
        <begin position="16"/>
        <end position="30"/>
    </location>
</feature>
<feature type="region of interest" description="Disordered" evidence="1">
    <location>
        <begin position="53"/>
        <end position="85"/>
    </location>
</feature>
<reference evidence="2 3" key="1">
    <citation type="journal article" date="2012" name="Stand. Genomic Sci.">
        <title>Genome sequence of the soil bacterium Saccharomonospora azurea type strain (NA-128(T)).</title>
        <authorList>
            <person name="Klenk H.P."/>
            <person name="Held B."/>
            <person name="Lucas S."/>
            <person name="Lapidus A."/>
            <person name="Copeland A."/>
            <person name="Hammon N."/>
            <person name="Pitluck S."/>
            <person name="Goodwin L.A."/>
            <person name="Han C."/>
            <person name="Tapia R."/>
            <person name="Brambilla E.M."/>
            <person name="Potter G."/>
            <person name="Land M."/>
            <person name="Ivanova N."/>
            <person name="Rohde M."/>
            <person name="Goker M."/>
            <person name="Detter J.C."/>
            <person name="Kyrpides N.C."/>
            <person name="Woyke T."/>
        </authorList>
    </citation>
    <scope>NUCLEOTIDE SEQUENCE [LARGE SCALE GENOMIC DNA]</scope>
    <source>
        <strain evidence="2 3">NA-128</strain>
    </source>
</reference>
<dbReference type="RefSeq" id="WP_005443818.1">
    <property type="nucleotide sequence ID" value="NZ_CM001466.1"/>
</dbReference>